<dbReference type="InterPro" id="IPR002035">
    <property type="entry name" value="VWF_A"/>
</dbReference>
<evidence type="ECO:0000313" key="4">
    <source>
        <dbReference type="Proteomes" id="UP000294558"/>
    </source>
</evidence>
<dbReference type="PROSITE" id="PS50234">
    <property type="entry name" value="VWFA"/>
    <property type="match status" value="1"/>
</dbReference>
<dbReference type="InterPro" id="IPR036465">
    <property type="entry name" value="vWFA_dom_sf"/>
</dbReference>
<evidence type="ECO:0000313" key="3">
    <source>
        <dbReference type="EMBL" id="TDT15194.1"/>
    </source>
</evidence>
<proteinExistence type="predicted"/>
<reference evidence="3 4" key="1">
    <citation type="submission" date="2019-03" db="EMBL/GenBank/DDBJ databases">
        <title>Sequencing the genomes of 1000 actinobacteria strains.</title>
        <authorList>
            <person name="Klenk H.-P."/>
        </authorList>
    </citation>
    <scope>NUCLEOTIDE SEQUENCE [LARGE SCALE GENOMIC DNA]</scope>
    <source>
        <strain evidence="3 4">DSM 18936</strain>
    </source>
</reference>
<evidence type="ECO:0000259" key="2">
    <source>
        <dbReference type="PROSITE" id="PS50234"/>
    </source>
</evidence>
<accession>A0A4R7HX83</accession>
<feature type="region of interest" description="Disordered" evidence="1">
    <location>
        <begin position="353"/>
        <end position="375"/>
    </location>
</feature>
<organism evidence="3 4">
    <name type="scientific">Ilumatobacter fluminis</name>
    <dbReference type="NCBI Taxonomy" id="467091"/>
    <lineage>
        <taxon>Bacteria</taxon>
        <taxon>Bacillati</taxon>
        <taxon>Actinomycetota</taxon>
        <taxon>Acidimicrobiia</taxon>
        <taxon>Acidimicrobiales</taxon>
        <taxon>Ilumatobacteraceae</taxon>
        <taxon>Ilumatobacter</taxon>
    </lineage>
</organism>
<gene>
    <name evidence="3" type="ORF">BDK89_0758</name>
</gene>
<comment type="caution">
    <text evidence="3">The sequence shown here is derived from an EMBL/GenBank/DDBJ whole genome shotgun (WGS) entry which is preliminary data.</text>
</comment>
<dbReference type="SUPFAM" id="SSF53300">
    <property type="entry name" value="vWA-like"/>
    <property type="match status" value="1"/>
</dbReference>
<protein>
    <recommendedName>
        <fullName evidence="2">VWFA domain-containing protein</fullName>
    </recommendedName>
</protein>
<keyword evidence="4" id="KW-1185">Reference proteome</keyword>
<sequence>MTLIELLVSITVIGLIATVLAATITVVLRQSPETTARVDTARWEQNLGTWLPADLASAQWPTDDDGDGLPDDPTQAVDYDLYSPCAEAQCTWGENVVHLAWEEGGVAIDVSYRYGQADDGTYEFRRVACRNGDCSTQTLVRDMPEPSSGGEPPISVSFPPDVLDTDPNGSPIVNTSGRRVSVTIKSMDGTELLSFTGGGTERVDLEPAAIQPPEFLQARSGCGGPITLIVDESGSLTASDAGKVQNGVRSFVSTFSGTPTQLQIIGFNSDARVLGSSGWNNWYDLSEQSVVDSLLGGSSPINSLGHGGATNWEDAIYRALYTESGQTYQALGNPANPAPEMIVFFTDGMPTYHRDEDQTGPESPEIPSGNVPSHFNYNNTTEATYTQFDPLAWYRAAWLLGQTQTRVIGVGVGTAFGMSANLDRDTTIPDSVIASDWSAPNGPSDGYSHPRALPAEVALGDLIAGNDISNYDGNTADRYVKVSYDGGWNAEAVAEADLLTTTNFNEFGGALDSIALSECGGTLTVQTRLRSNTSPLRETVGYEVSAEDMPVTEASTSAVNKSAAFDISTDGGASVDILLKPRSLDGTGYRADGWTCRTKNVEITDSSKMSLHDAGEGPAGGIDLTVAANEAVACVLWVVPS</sequence>
<dbReference type="CDD" id="cd00198">
    <property type="entry name" value="vWFA"/>
    <property type="match status" value="1"/>
</dbReference>
<evidence type="ECO:0000256" key="1">
    <source>
        <dbReference type="SAM" id="MobiDB-lite"/>
    </source>
</evidence>
<feature type="domain" description="VWFA" evidence="2">
    <location>
        <begin position="225"/>
        <end position="424"/>
    </location>
</feature>
<dbReference type="EMBL" id="SOAU01000001">
    <property type="protein sequence ID" value="TDT15194.1"/>
    <property type="molecule type" value="Genomic_DNA"/>
</dbReference>
<dbReference type="Gene3D" id="3.40.50.410">
    <property type="entry name" value="von Willebrand factor, type A domain"/>
    <property type="match status" value="1"/>
</dbReference>
<dbReference type="OrthoDB" id="3584537at2"/>
<name>A0A4R7HX83_9ACTN</name>
<dbReference type="AlphaFoldDB" id="A0A4R7HX83"/>
<dbReference type="Proteomes" id="UP000294558">
    <property type="component" value="Unassembled WGS sequence"/>
</dbReference>